<dbReference type="InterPro" id="IPR005828">
    <property type="entry name" value="MFS_sugar_transport-like"/>
</dbReference>
<keyword evidence="2" id="KW-0813">Transport</keyword>
<dbReference type="InterPro" id="IPR020846">
    <property type="entry name" value="MFS_dom"/>
</dbReference>
<evidence type="ECO:0000256" key="3">
    <source>
        <dbReference type="ARBA" id="ARBA00022475"/>
    </source>
</evidence>
<feature type="transmembrane region" description="Helical" evidence="7">
    <location>
        <begin position="219"/>
        <end position="239"/>
    </location>
</feature>
<keyword evidence="4 7" id="KW-0812">Transmembrane</keyword>
<feature type="transmembrane region" description="Helical" evidence="7">
    <location>
        <begin position="334"/>
        <end position="363"/>
    </location>
</feature>
<gene>
    <name evidence="9" type="ORF">H9815_08820</name>
</gene>
<dbReference type="InterPro" id="IPR011701">
    <property type="entry name" value="MFS"/>
</dbReference>
<feature type="transmembrane region" description="Helical" evidence="7">
    <location>
        <begin position="420"/>
        <end position="439"/>
    </location>
</feature>
<feature type="transmembrane region" description="Helical" evidence="7">
    <location>
        <begin position="157"/>
        <end position="179"/>
    </location>
</feature>
<dbReference type="PRINTS" id="PR01035">
    <property type="entry name" value="TCRTETA"/>
</dbReference>
<comment type="subcellular location">
    <subcellularLocation>
        <location evidence="1">Cell membrane</location>
        <topology evidence="1">Multi-pass membrane protein</topology>
    </subcellularLocation>
</comment>
<name>A0A9D2EEL0_9MICO</name>
<evidence type="ECO:0000256" key="1">
    <source>
        <dbReference type="ARBA" id="ARBA00004651"/>
    </source>
</evidence>
<comment type="caution">
    <text evidence="9">The sequence shown here is derived from an EMBL/GenBank/DDBJ whole genome shotgun (WGS) entry which is preliminary data.</text>
</comment>
<feature type="transmembrane region" description="Helical" evidence="7">
    <location>
        <begin position="69"/>
        <end position="91"/>
    </location>
</feature>
<feature type="transmembrane region" description="Helical" evidence="7">
    <location>
        <begin position="266"/>
        <end position="288"/>
    </location>
</feature>
<protein>
    <submittedName>
        <fullName evidence="9">MFS transporter</fullName>
    </submittedName>
</protein>
<feature type="transmembrane region" description="Helical" evidence="7">
    <location>
        <begin position="132"/>
        <end position="151"/>
    </location>
</feature>
<dbReference type="AlphaFoldDB" id="A0A9D2EEL0"/>
<organism evidence="9 10">
    <name type="scientific">Candidatus Ruania gallistercoris</name>
    <dbReference type="NCBI Taxonomy" id="2838746"/>
    <lineage>
        <taxon>Bacteria</taxon>
        <taxon>Bacillati</taxon>
        <taxon>Actinomycetota</taxon>
        <taxon>Actinomycetes</taxon>
        <taxon>Micrococcales</taxon>
        <taxon>Ruaniaceae</taxon>
        <taxon>Ruania</taxon>
    </lineage>
</organism>
<keyword evidence="6 7" id="KW-0472">Membrane</keyword>
<evidence type="ECO:0000256" key="7">
    <source>
        <dbReference type="SAM" id="Phobius"/>
    </source>
</evidence>
<reference evidence="9" key="2">
    <citation type="submission" date="2021-04" db="EMBL/GenBank/DDBJ databases">
        <authorList>
            <person name="Gilroy R."/>
        </authorList>
    </citation>
    <scope>NUCLEOTIDE SEQUENCE</scope>
    <source>
        <strain evidence="9">ChiGjej4B4-7305</strain>
    </source>
</reference>
<dbReference type="InterPro" id="IPR001958">
    <property type="entry name" value="Tet-R_TetA/multi-R_MdtG-like"/>
</dbReference>
<dbReference type="PANTHER" id="PTHR23517:SF13">
    <property type="entry name" value="MAJOR FACILITATOR SUPERFAMILY MFS_1"/>
    <property type="match status" value="1"/>
</dbReference>
<dbReference type="PANTHER" id="PTHR23517">
    <property type="entry name" value="RESISTANCE PROTEIN MDTM, PUTATIVE-RELATED-RELATED"/>
    <property type="match status" value="1"/>
</dbReference>
<dbReference type="Pfam" id="PF07690">
    <property type="entry name" value="MFS_1"/>
    <property type="match status" value="1"/>
</dbReference>
<dbReference type="Proteomes" id="UP000824037">
    <property type="component" value="Unassembled WGS sequence"/>
</dbReference>
<evidence type="ECO:0000313" key="9">
    <source>
        <dbReference type="EMBL" id="HIZ35867.1"/>
    </source>
</evidence>
<evidence type="ECO:0000256" key="4">
    <source>
        <dbReference type="ARBA" id="ARBA00022692"/>
    </source>
</evidence>
<dbReference type="SUPFAM" id="SSF103473">
    <property type="entry name" value="MFS general substrate transporter"/>
    <property type="match status" value="1"/>
</dbReference>
<proteinExistence type="predicted"/>
<dbReference type="InterPro" id="IPR036259">
    <property type="entry name" value="MFS_trans_sf"/>
</dbReference>
<dbReference type="GO" id="GO:0022857">
    <property type="term" value="F:transmembrane transporter activity"/>
    <property type="evidence" value="ECO:0007669"/>
    <property type="project" value="InterPro"/>
</dbReference>
<feature type="transmembrane region" description="Helical" evidence="7">
    <location>
        <begin position="97"/>
        <end position="120"/>
    </location>
</feature>
<accession>A0A9D2EEL0</accession>
<dbReference type="CDD" id="cd17325">
    <property type="entry name" value="MFS_MdtG_SLC18_like"/>
    <property type="match status" value="1"/>
</dbReference>
<dbReference type="EMBL" id="DXBY01000151">
    <property type="protein sequence ID" value="HIZ35867.1"/>
    <property type="molecule type" value="Genomic_DNA"/>
</dbReference>
<keyword evidence="3" id="KW-1003">Cell membrane</keyword>
<feature type="transmembrane region" description="Helical" evidence="7">
    <location>
        <begin position="300"/>
        <end position="322"/>
    </location>
</feature>
<evidence type="ECO:0000256" key="2">
    <source>
        <dbReference type="ARBA" id="ARBA00022448"/>
    </source>
</evidence>
<reference evidence="9" key="1">
    <citation type="journal article" date="2021" name="PeerJ">
        <title>Extensive microbial diversity within the chicken gut microbiome revealed by metagenomics and culture.</title>
        <authorList>
            <person name="Gilroy R."/>
            <person name="Ravi A."/>
            <person name="Getino M."/>
            <person name="Pursley I."/>
            <person name="Horton D.L."/>
            <person name="Alikhan N.F."/>
            <person name="Baker D."/>
            <person name="Gharbi K."/>
            <person name="Hall N."/>
            <person name="Watson M."/>
            <person name="Adriaenssens E.M."/>
            <person name="Foster-Nyarko E."/>
            <person name="Jarju S."/>
            <person name="Secka A."/>
            <person name="Antonio M."/>
            <person name="Oren A."/>
            <person name="Chaudhuri R.R."/>
            <person name="La Ragione R."/>
            <person name="Hildebrand F."/>
            <person name="Pallen M.J."/>
        </authorList>
    </citation>
    <scope>NUCLEOTIDE SEQUENCE</scope>
    <source>
        <strain evidence="9">ChiGjej4B4-7305</strain>
    </source>
</reference>
<dbReference type="Pfam" id="PF00083">
    <property type="entry name" value="Sugar_tr"/>
    <property type="match status" value="1"/>
</dbReference>
<dbReference type="Gene3D" id="1.20.1250.20">
    <property type="entry name" value="MFS general substrate transporter like domains"/>
    <property type="match status" value="2"/>
</dbReference>
<evidence type="ECO:0000259" key="8">
    <source>
        <dbReference type="PROSITE" id="PS50850"/>
    </source>
</evidence>
<feature type="domain" description="Major facilitator superfamily (MFS) profile" evidence="8">
    <location>
        <begin position="66"/>
        <end position="446"/>
    </location>
</feature>
<evidence type="ECO:0000256" key="6">
    <source>
        <dbReference type="ARBA" id="ARBA00023136"/>
    </source>
</evidence>
<feature type="transmembrane region" description="Helical" evidence="7">
    <location>
        <begin position="191"/>
        <end position="213"/>
    </location>
</feature>
<dbReference type="PROSITE" id="PS50850">
    <property type="entry name" value="MFS"/>
    <property type="match status" value="1"/>
</dbReference>
<evidence type="ECO:0000256" key="5">
    <source>
        <dbReference type="ARBA" id="ARBA00022989"/>
    </source>
</evidence>
<sequence length="453" mass="46778">MSSWVPAGPPAQWLRPRWRCWRASTPGRTARGGGLDVENLRNLDIEATLVADLDSAGVTRPAIPAEIKVLVAAAFVIAVGFGLVSPVLPAYARSFDVGVAAASVVVSAFAFFRLVFAPAGGALVDKLGERPVYVAGLIIVALSSLATAFAQSYVQLLVVRGVGGIGSTMFTVSAMSLVVRLAPPSIRGRCTSAYATAFLLGGMLGPVLGGLLAEFGLRVPFVVYALALFVAALVVAIWLKDARLRAEQDQVPQAPMRVRQAWHSSAFRAALVSGFANGWCNFGVRVAVLPQLAVAVHDETWVAGAALAAASVGTAATLQFSGRWADTAGRRPPVLAGLVVTALGLGLMGLADGLVVLMVLSVFSGIGGGLLNPAQQAALADIVGNDRSGSKVLATFQMAQDTGAILGPILIGVVADQFGFGWAFAMTGVVALLAMVPWFSAEETTPVGASSRE</sequence>
<dbReference type="GO" id="GO:0005886">
    <property type="term" value="C:plasma membrane"/>
    <property type="evidence" value="ECO:0007669"/>
    <property type="project" value="UniProtKB-SubCell"/>
</dbReference>
<evidence type="ECO:0000313" key="10">
    <source>
        <dbReference type="Proteomes" id="UP000824037"/>
    </source>
</evidence>
<keyword evidence="5 7" id="KW-1133">Transmembrane helix</keyword>
<dbReference type="InterPro" id="IPR050171">
    <property type="entry name" value="MFS_Transporters"/>
</dbReference>